<protein>
    <recommendedName>
        <fullName evidence="3">Bacteriocin-protection protein</fullName>
    </recommendedName>
</protein>
<name>A0A8J3JWY7_9ACTN</name>
<dbReference type="Proteomes" id="UP000601223">
    <property type="component" value="Unassembled WGS sequence"/>
</dbReference>
<evidence type="ECO:0008006" key="3">
    <source>
        <dbReference type="Google" id="ProtNLM"/>
    </source>
</evidence>
<dbReference type="AlphaFoldDB" id="A0A8J3JWY7"/>
<dbReference type="EMBL" id="BONF01000044">
    <property type="protein sequence ID" value="GIF85204.1"/>
    <property type="molecule type" value="Genomic_DNA"/>
</dbReference>
<comment type="caution">
    <text evidence="1">The sequence shown here is derived from an EMBL/GenBank/DDBJ whole genome shotgun (WGS) entry which is preliminary data.</text>
</comment>
<sequence>MAADLPTLSFASAEDFEQWLAAQPAASPGVWLKLARKRPGVVALDYPQALDVALCHGWIDGQKAALDDTHWVQKFTPRRARSRWSKVNREKVAALIEQGRMRPAGLAEIERAKADGRWDAAYDSPRTAEVPADLAEAIAADPAAARSFAELNRTNRFTILHRIHDAKRPETRARRIAQFVAMLAEGRKIYP</sequence>
<accession>A0A8J3JWY7</accession>
<proteinExistence type="predicted"/>
<gene>
    <name evidence="1" type="ORF">Cba03nite_65530</name>
</gene>
<dbReference type="Pfam" id="PF13376">
    <property type="entry name" value="OmdA"/>
    <property type="match status" value="1"/>
</dbReference>
<keyword evidence="2" id="KW-1185">Reference proteome</keyword>
<evidence type="ECO:0000313" key="2">
    <source>
        <dbReference type="Proteomes" id="UP000601223"/>
    </source>
</evidence>
<evidence type="ECO:0000313" key="1">
    <source>
        <dbReference type="EMBL" id="GIF85204.1"/>
    </source>
</evidence>
<dbReference type="RefSeq" id="WP_203754669.1">
    <property type="nucleotide sequence ID" value="NZ_BONF01000044.1"/>
</dbReference>
<organism evidence="1 2">
    <name type="scientific">Catellatospora bangladeshensis</name>
    <dbReference type="NCBI Taxonomy" id="310355"/>
    <lineage>
        <taxon>Bacteria</taxon>
        <taxon>Bacillati</taxon>
        <taxon>Actinomycetota</taxon>
        <taxon>Actinomycetes</taxon>
        <taxon>Micromonosporales</taxon>
        <taxon>Micromonosporaceae</taxon>
        <taxon>Catellatospora</taxon>
    </lineage>
</organism>
<reference evidence="1 2" key="1">
    <citation type="submission" date="2021-01" db="EMBL/GenBank/DDBJ databases">
        <title>Whole genome shotgun sequence of Catellatospora bangladeshensis NBRC 107357.</title>
        <authorList>
            <person name="Komaki H."/>
            <person name="Tamura T."/>
        </authorList>
    </citation>
    <scope>NUCLEOTIDE SEQUENCE [LARGE SCALE GENOMIC DNA]</scope>
    <source>
        <strain evidence="1 2">NBRC 107357</strain>
    </source>
</reference>